<dbReference type="InterPro" id="IPR020846">
    <property type="entry name" value="MFS_dom"/>
</dbReference>
<evidence type="ECO:0000313" key="9">
    <source>
        <dbReference type="Proteomes" id="UP001296104"/>
    </source>
</evidence>
<dbReference type="GO" id="GO:0022857">
    <property type="term" value="F:transmembrane transporter activity"/>
    <property type="evidence" value="ECO:0007669"/>
    <property type="project" value="InterPro"/>
</dbReference>
<feature type="chain" id="PRO_5042564261" evidence="6">
    <location>
        <begin position="24"/>
        <end position="368"/>
    </location>
</feature>
<evidence type="ECO:0000256" key="5">
    <source>
        <dbReference type="SAM" id="Phobius"/>
    </source>
</evidence>
<feature type="transmembrane region" description="Helical" evidence="5">
    <location>
        <begin position="75"/>
        <end position="98"/>
    </location>
</feature>
<dbReference type="SUPFAM" id="SSF103473">
    <property type="entry name" value="MFS general substrate transporter"/>
    <property type="match status" value="1"/>
</dbReference>
<dbReference type="PROSITE" id="PS50850">
    <property type="entry name" value="MFS"/>
    <property type="match status" value="1"/>
</dbReference>
<evidence type="ECO:0000256" key="2">
    <source>
        <dbReference type="ARBA" id="ARBA00022692"/>
    </source>
</evidence>
<feature type="transmembrane region" description="Helical" evidence="5">
    <location>
        <begin position="260"/>
        <end position="283"/>
    </location>
</feature>
<gene>
    <name evidence="8" type="ORF">LECACI_7A000449</name>
</gene>
<proteinExistence type="predicted"/>
<evidence type="ECO:0000256" key="4">
    <source>
        <dbReference type="ARBA" id="ARBA00023136"/>
    </source>
</evidence>
<dbReference type="EMBL" id="CAVMBE010000002">
    <property type="protein sequence ID" value="CAK3772306.1"/>
    <property type="molecule type" value="Genomic_DNA"/>
</dbReference>
<feature type="transmembrane region" description="Helical" evidence="5">
    <location>
        <begin position="221"/>
        <end position="240"/>
    </location>
</feature>
<dbReference type="InterPro" id="IPR011701">
    <property type="entry name" value="MFS"/>
</dbReference>
<dbReference type="PANTHER" id="PTHR23502">
    <property type="entry name" value="MAJOR FACILITATOR SUPERFAMILY"/>
    <property type="match status" value="1"/>
</dbReference>
<keyword evidence="4 5" id="KW-0472">Membrane</keyword>
<dbReference type="InterPro" id="IPR036259">
    <property type="entry name" value="MFS_trans_sf"/>
</dbReference>
<comment type="subcellular location">
    <subcellularLocation>
        <location evidence="1">Membrane</location>
        <topology evidence="1">Multi-pass membrane protein</topology>
    </subcellularLocation>
</comment>
<feature type="domain" description="Major facilitator superfamily (MFS) profile" evidence="7">
    <location>
        <begin position="9"/>
        <end position="368"/>
    </location>
</feature>
<accession>A0AAI8W187</accession>
<keyword evidence="6" id="KW-0732">Signal</keyword>
<feature type="transmembrane region" description="Helical" evidence="5">
    <location>
        <begin position="304"/>
        <end position="323"/>
    </location>
</feature>
<dbReference type="AlphaFoldDB" id="A0AAI8W187"/>
<evidence type="ECO:0000256" key="3">
    <source>
        <dbReference type="ARBA" id="ARBA00022989"/>
    </source>
</evidence>
<keyword evidence="9" id="KW-1185">Reference proteome</keyword>
<feature type="transmembrane region" description="Helical" evidence="5">
    <location>
        <begin position="104"/>
        <end position="125"/>
    </location>
</feature>
<evidence type="ECO:0000313" key="8">
    <source>
        <dbReference type="EMBL" id="CAK3772306.1"/>
    </source>
</evidence>
<feature type="transmembrane region" description="Helical" evidence="5">
    <location>
        <begin position="166"/>
        <end position="185"/>
    </location>
</feature>
<evidence type="ECO:0000259" key="7">
    <source>
        <dbReference type="PROSITE" id="PS50850"/>
    </source>
</evidence>
<reference evidence="8" key="1">
    <citation type="submission" date="2023-11" db="EMBL/GenBank/DDBJ databases">
        <authorList>
            <person name="Alioto T."/>
            <person name="Alioto T."/>
            <person name="Gomez Garrido J."/>
        </authorList>
    </citation>
    <scope>NUCLEOTIDE SEQUENCE</scope>
</reference>
<evidence type="ECO:0000256" key="6">
    <source>
        <dbReference type="SAM" id="SignalP"/>
    </source>
</evidence>
<evidence type="ECO:0000256" key="1">
    <source>
        <dbReference type="ARBA" id="ARBA00004141"/>
    </source>
</evidence>
<comment type="caution">
    <text evidence="8">The sequence shown here is derived from an EMBL/GenBank/DDBJ whole genome shotgun (WGS) entry which is preliminary data.</text>
</comment>
<sequence>MHTLGTAIIIFTLFLASFVSTFGSSIVVGDETTIAAHFRVSSDSTSSLVATYLFGCALAPLVFSPLSERHGRRFAIWGGTGIMAIFNMASAAAPNWAALLAFRFFAGFGSSAAMVVPSGIIADILPNVHLRGLASSWMMVNTTLGSVFGSIVSTAVHARWPGLWNVAYWINGGASVLAFALLLALPETRKKTIGEKHESPIKLSRVEQLILPIRMLLLEPMVTFCCLFLSTIYGIYYLLFQLLPPAFTTVYGWEGKTNDVTFVPLAVGTVLAGIVFTASSPALCRWAEGEGRARWAPENRRLPLACIGAGFIILALFVLGYAVREGTSSSLALVAEGAFGLGFLLVFMSLTNYLVDAYKVRSPASKSS</sequence>
<feature type="signal peptide" evidence="6">
    <location>
        <begin position="1"/>
        <end position="23"/>
    </location>
</feature>
<dbReference type="Proteomes" id="UP001296104">
    <property type="component" value="Unassembled WGS sequence"/>
</dbReference>
<protein>
    <submittedName>
        <fullName evidence="8">MFS general substrate transporter</fullName>
    </submittedName>
</protein>
<feature type="transmembrane region" description="Helical" evidence="5">
    <location>
        <begin position="329"/>
        <end position="355"/>
    </location>
</feature>
<dbReference type="Pfam" id="PF07690">
    <property type="entry name" value="MFS_1"/>
    <property type="match status" value="1"/>
</dbReference>
<dbReference type="PANTHER" id="PTHR23502:SF74">
    <property type="entry name" value="MAJOR FACILITATOR SUPERFAMILY (MFS) PROFILE DOMAIN-CONTAINING PROTEIN"/>
    <property type="match status" value="1"/>
</dbReference>
<keyword evidence="3 5" id="KW-1133">Transmembrane helix</keyword>
<name>A0AAI8W187_9PEZI</name>
<feature type="transmembrane region" description="Helical" evidence="5">
    <location>
        <begin position="137"/>
        <end position="160"/>
    </location>
</feature>
<dbReference type="GO" id="GO:0005886">
    <property type="term" value="C:plasma membrane"/>
    <property type="evidence" value="ECO:0007669"/>
    <property type="project" value="TreeGrafter"/>
</dbReference>
<feature type="transmembrane region" description="Helical" evidence="5">
    <location>
        <begin position="45"/>
        <end position="63"/>
    </location>
</feature>
<organism evidence="8 9">
    <name type="scientific">Lecanosticta acicola</name>
    <dbReference type="NCBI Taxonomy" id="111012"/>
    <lineage>
        <taxon>Eukaryota</taxon>
        <taxon>Fungi</taxon>
        <taxon>Dikarya</taxon>
        <taxon>Ascomycota</taxon>
        <taxon>Pezizomycotina</taxon>
        <taxon>Dothideomycetes</taxon>
        <taxon>Dothideomycetidae</taxon>
        <taxon>Mycosphaerellales</taxon>
        <taxon>Mycosphaerellaceae</taxon>
        <taxon>Lecanosticta</taxon>
    </lineage>
</organism>
<keyword evidence="2 5" id="KW-0812">Transmembrane</keyword>
<dbReference type="Gene3D" id="1.20.1250.20">
    <property type="entry name" value="MFS general substrate transporter like domains"/>
    <property type="match status" value="1"/>
</dbReference>